<keyword evidence="3" id="KW-0808">Transferase</keyword>
<dbReference type="SMART" id="SM00220">
    <property type="entry name" value="S_TKc"/>
    <property type="match status" value="1"/>
</dbReference>
<proteinExistence type="predicted"/>
<dbReference type="SUPFAM" id="SSF56112">
    <property type="entry name" value="Protein kinase-like (PK-like)"/>
    <property type="match status" value="1"/>
</dbReference>
<dbReference type="PROSITE" id="PS50011">
    <property type="entry name" value="PROTEIN_KINASE_DOM"/>
    <property type="match status" value="1"/>
</dbReference>
<dbReference type="Pfam" id="PF00069">
    <property type="entry name" value="Pkinase"/>
    <property type="match status" value="1"/>
</dbReference>
<evidence type="ECO:0000259" key="8">
    <source>
        <dbReference type="PROSITE" id="PS50011"/>
    </source>
</evidence>
<reference evidence="10" key="1">
    <citation type="submission" date="2022-11" db="EMBL/GenBank/DDBJ databases">
        <authorList>
            <person name="Scott C."/>
            <person name="Bruce N."/>
        </authorList>
    </citation>
    <scope>NUCLEOTIDE SEQUENCE</scope>
</reference>
<dbReference type="Gene3D" id="1.10.510.10">
    <property type="entry name" value="Transferase(Phosphotransferase) domain 1"/>
    <property type="match status" value="1"/>
</dbReference>
<evidence type="ECO:0008006" key="12">
    <source>
        <dbReference type="Google" id="ProtNLM"/>
    </source>
</evidence>
<evidence type="ECO:0000259" key="9">
    <source>
        <dbReference type="PROSITE" id="PS51285"/>
    </source>
</evidence>
<dbReference type="PANTHER" id="PTHR24351">
    <property type="entry name" value="RIBOSOMAL PROTEIN S6 KINASE"/>
    <property type="match status" value="1"/>
</dbReference>
<evidence type="ECO:0000256" key="3">
    <source>
        <dbReference type="ARBA" id="ARBA00022679"/>
    </source>
</evidence>
<keyword evidence="2" id="KW-0597">Phosphoprotein</keyword>
<dbReference type="PROSITE" id="PS51285">
    <property type="entry name" value="AGC_KINASE_CTER"/>
    <property type="match status" value="1"/>
</dbReference>
<dbReference type="EMBL" id="CALLCH030000015">
    <property type="protein sequence ID" value="CAI4216319.1"/>
    <property type="molecule type" value="Genomic_DNA"/>
</dbReference>
<protein>
    <recommendedName>
        <fullName evidence="12">Serine/threonine protein kinase</fullName>
    </recommendedName>
</protein>
<evidence type="ECO:0000256" key="1">
    <source>
        <dbReference type="ARBA" id="ARBA00022527"/>
    </source>
</evidence>
<keyword evidence="4" id="KW-0547">Nucleotide-binding</keyword>
<keyword evidence="1" id="KW-0723">Serine/threonine-protein kinase</keyword>
<keyword evidence="11" id="KW-1185">Reference proteome</keyword>
<accession>A0A9P1H419</accession>
<dbReference type="InterPro" id="IPR008271">
    <property type="entry name" value="Ser/Thr_kinase_AS"/>
</dbReference>
<dbReference type="InterPro" id="IPR000719">
    <property type="entry name" value="Prot_kinase_dom"/>
</dbReference>
<dbReference type="GO" id="GO:0005524">
    <property type="term" value="F:ATP binding"/>
    <property type="evidence" value="ECO:0007669"/>
    <property type="project" value="UniProtKB-KW"/>
</dbReference>
<keyword evidence="6" id="KW-0067">ATP-binding</keyword>
<keyword evidence="5" id="KW-0418">Kinase</keyword>
<evidence type="ECO:0000313" key="10">
    <source>
        <dbReference type="EMBL" id="CAI4216319.1"/>
    </source>
</evidence>
<dbReference type="InterPro" id="IPR017892">
    <property type="entry name" value="Pkinase_C"/>
</dbReference>
<dbReference type="InterPro" id="IPR000961">
    <property type="entry name" value="AGC-kinase_C"/>
</dbReference>
<evidence type="ECO:0000313" key="11">
    <source>
        <dbReference type="Proteomes" id="UP000838763"/>
    </source>
</evidence>
<dbReference type="SMART" id="SM00133">
    <property type="entry name" value="S_TK_X"/>
    <property type="match status" value="1"/>
</dbReference>
<dbReference type="AlphaFoldDB" id="A0A9P1H419"/>
<sequence>MHTLKQPCERSRLFFKSLMLEPSHQNQVRNFQFELRADAERRRGTLPIPALTTVRGFTGAPIVSGDEDSDYSTACETPPPSTRHARPRFDDVVSANCSPSLRPVASPAVSGIAKLRQAMEPLSLDASSRTSTLTLSGSQLGFPRFGANHNGLSSVGMSRCGSRDTVHSDACSEGSDNSTSYEVSLEHDFVIPRRKMTTEDFEPLRCLGKGAYGTVILVKQRVSGRLYAQKQLKKASLVLHKKLVEQTRTERQVLESEKLYLILEYACGSLYMAEMLLAISHLHNDLGVIYRDLKPENCLLDAEGHLLLTDFGLSKVSAEDTDTCNSMLGTVEYMAPEVIKGQKYGKAVDWWSFGALGYDLLTGNPPFRGGNNAKIQDNIVKQKLVLPYFMTPDAKDLLTRLLKKDPTKRLGAKMPKDLQTMKNHRFFRKIDWKKLLARQVTPPIQPFITDPELAENFDPSFTELSLSPTVASSLDHWAGLTGKDAGDDLFGGFSFVAPSSLLERHEKGLAHISGLVQLLRVQPQLRS</sequence>
<gene>
    <name evidence="10" type="ORF">PPNO1_LOCUS5977</name>
</gene>
<evidence type="ECO:0000256" key="2">
    <source>
        <dbReference type="ARBA" id="ARBA00022553"/>
    </source>
</evidence>
<dbReference type="GO" id="GO:0004674">
    <property type="term" value="F:protein serine/threonine kinase activity"/>
    <property type="evidence" value="ECO:0007669"/>
    <property type="project" value="UniProtKB-KW"/>
</dbReference>
<comment type="caution">
    <text evidence="10">The sequence shown here is derived from an EMBL/GenBank/DDBJ whole genome shotgun (WGS) entry which is preliminary data.</text>
</comment>
<evidence type="ECO:0000256" key="6">
    <source>
        <dbReference type="ARBA" id="ARBA00022840"/>
    </source>
</evidence>
<dbReference type="Proteomes" id="UP000838763">
    <property type="component" value="Unassembled WGS sequence"/>
</dbReference>
<feature type="region of interest" description="Disordered" evidence="7">
    <location>
        <begin position="68"/>
        <end position="87"/>
    </location>
</feature>
<dbReference type="Pfam" id="PF00433">
    <property type="entry name" value="Pkinase_C"/>
    <property type="match status" value="1"/>
</dbReference>
<feature type="domain" description="AGC-kinase C-terminal" evidence="9">
    <location>
        <begin position="428"/>
        <end position="505"/>
    </location>
</feature>
<dbReference type="OrthoDB" id="63267at2759"/>
<evidence type="ECO:0000256" key="5">
    <source>
        <dbReference type="ARBA" id="ARBA00022777"/>
    </source>
</evidence>
<dbReference type="Gene3D" id="3.30.200.20">
    <property type="entry name" value="Phosphorylase Kinase, domain 1"/>
    <property type="match status" value="2"/>
</dbReference>
<feature type="domain" description="Protein kinase" evidence="8">
    <location>
        <begin position="201"/>
        <end position="427"/>
    </location>
</feature>
<dbReference type="InterPro" id="IPR011009">
    <property type="entry name" value="Kinase-like_dom_sf"/>
</dbReference>
<name>A0A9P1H419_9PEZI</name>
<evidence type="ECO:0000256" key="7">
    <source>
        <dbReference type="SAM" id="MobiDB-lite"/>
    </source>
</evidence>
<organism evidence="10 11">
    <name type="scientific">Parascedosporium putredinis</name>
    <dbReference type="NCBI Taxonomy" id="1442378"/>
    <lineage>
        <taxon>Eukaryota</taxon>
        <taxon>Fungi</taxon>
        <taxon>Dikarya</taxon>
        <taxon>Ascomycota</taxon>
        <taxon>Pezizomycotina</taxon>
        <taxon>Sordariomycetes</taxon>
        <taxon>Hypocreomycetidae</taxon>
        <taxon>Microascales</taxon>
        <taxon>Microascaceae</taxon>
        <taxon>Parascedosporium</taxon>
    </lineage>
</organism>
<evidence type="ECO:0000256" key="4">
    <source>
        <dbReference type="ARBA" id="ARBA00022741"/>
    </source>
</evidence>
<dbReference type="PROSITE" id="PS00108">
    <property type="entry name" value="PROTEIN_KINASE_ST"/>
    <property type="match status" value="1"/>
</dbReference>
<dbReference type="FunFam" id="1.10.510.10:FF:000048">
    <property type="entry name" value="Protein kinase C"/>
    <property type="match status" value="1"/>
</dbReference>